<keyword evidence="14" id="KW-1185">Reference proteome</keyword>
<evidence type="ECO:0000256" key="7">
    <source>
        <dbReference type="ARBA" id="ARBA00022842"/>
    </source>
</evidence>
<keyword evidence="10" id="KW-0752">Steroid biosynthesis</keyword>
<dbReference type="GO" id="GO:0005829">
    <property type="term" value="C:cytosol"/>
    <property type="evidence" value="ECO:0007669"/>
    <property type="project" value="TreeGrafter"/>
</dbReference>
<dbReference type="GO" id="GO:0019287">
    <property type="term" value="P:isopentenyl diphosphate biosynthetic process, mevalonate pathway"/>
    <property type="evidence" value="ECO:0007669"/>
    <property type="project" value="UniProtKB-UniPathway"/>
</dbReference>
<comment type="similarity">
    <text evidence="10">Belongs to the GHMP kinase family. Mevalonate kinase subfamily.</text>
</comment>
<dbReference type="GO" id="GO:0005524">
    <property type="term" value="F:ATP binding"/>
    <property type="evidence" value="ECO:0007669"/>
    <property type="project" value="UniProtKB-KW"/>
</dbReference>
<accession>A0A834NMP2</accession>
<keyword evidence="2 10" id="KW-0444">Lipid biosynthesis</keyword>
<evidence type="ECO:0000259" key="12">
    <source>
        <dbReference type="Pfam" id="PF08544"/>
    </source>
</evidence>
<dbReference type="UniPathway" id="UPA00057">
    <property type="reaction ID" value="UER00098"/>
</dbReference>
<dbReference type="PANTHER" id="PTHR43290">
    <property type="entry name" value="MEVALONATE KINASE"/>
    <property type="match status" value="1"/>
</dbReference>
<evidence type="ECO:0000256" key="5">
    <source>
        <dbReference type="ARBA" id="ARBA00022777"/>
    </source>
</evidence>
<evidence type="ECO:0000256" key="2">
    <source>
        <dbReference type="ARBA" id="ARBA00022516"/>
    </source>
</evidence>
<evidence type="ECO:0000256" key="3">
    <source>
        <dbReference type="ARBA" id="ARBA00022679"/>
    </source>
</evidence>
<reference evidence="13" key="1">
    <citation type="journal article" date="2020" name="G3 (Bethesda)">
        <title>High-Quality Assemblies for Three Invasive Social Wasps from the &lt;i&gt;Vespula&lt;/i&gt; Genus.</title>
        <authorList>
            <person name="Harrop T.W.R."/>
            <person name="Guhlin J."/>
            <person name="McLaughlin G.M."/>
            <person name="Permina E."/>
            <person name="Stockwell P."/>
            <person name="Gilligan J."/>
            <person name="Le Lec M.F."/>
            <person name="Gruber M.A.M."/>
            <person name="Quinn O."/>
            <person name="Lovegrove M."/>
            <person name="Duncan E.J."/>
            <person name="Remnant E.J."/>
            <person name="Van Eeckhoven J."/>
            <person name="Graham B."/>
            <person name="Knapp R.A."/>
            <person name="Langford K.W."/>
            <person name="Kronenberg Z."/>
            <person name="Press M.O."/>
            <person name="Eacker S.M."/>
            <person name="Wilson-Rankin E.E."/>
            <person name="Purcell J."/>
            <person name="Lester P.J."/>
            <person name="Dearden P.K."/>
        </authorList>
    </citation>
    <scope>NUCLEOTIDE SEQUENCE</scope>
    <source>
        <strain evidence="13">Linc-1</strain>
    </source>
</reference>
<dbReference type="Gene3D" id="3.30.230.10">
    <property type="match status" value="1"/>
</dbReference>
<dbReference type="SUPFAM" id="SSF54211">
    <property type="entry name" value="Ribosomal protein S5 domain 2-like"/>
    <property type="match status" value="1"/>
</dbReference>
<keyword evidence="3 10" id="KW-0808">Transferase</keyword>
<comment type="subcellular location">
    <subcellularLocation>
        <location evidence="10">Cytoplasm</location>
    </subcellularLocation>
</comment>
<dbReference type="EMBL" id="JACSDZ010000002">
    <property type="protein sequence ID" value="KAF7414154.1"/>
    <property type="molecule type" value="Genomic_DNA"/>
</dbReference>
<evidence type="ECO:0000256" key="8">
    <source>
        <dbReference type="ARBA" id="ARBA00023098"/>
    </source>
</evidence>
<keyword evidence="4 10" id="KW-0547">Nucleotide-binding</keyword>
<dbReference type="AlphaFoldDB" id="A0A834NMP2"/>
<evidence type="ECO:0000256" key="9">
    <source>
        <dbReference type="ARBA" id="ARBA00029438"/>
    </source>
</evidence>
<sequence>MISFKVSAPGKVILFGEHAVMYGKTALAASLDLRTNLKFQELQEVEEIIKLNFDNMNLVVNVPIQRIQTYISIYKSHQLEHNHDNLYDHIQQFVHNIGYNNPHQKLSLEAFFYLLIYVSNKEEINIKPAEINLNTELSIGAGLGSSASFAVCLSACFLHWSRLQKKIYKTLDTNDLKLISKYAFECEKILHGTPSGIDNSICTYGSIIEFRKNDCINSILNVRKMKILLVDTRVQRSTKTIIDKSTKLKCMYPTVIDPIMDSIDNISKEALKILKQDINQTQNDSKGKCEEYEEYNQLMMLININQSLLAALQTSHSSLDRICAEAQNYGFAAKLTGAGGGGHAFILLPPDTQPEIISSISRKLIADGYCVTLTSLGGTGVLIDE</sequence>
<dbReference type="NCBIfam" id="TIGR00549">
    <property type="entry name" value="mevalon_kin"/>
    <property type="match status" value="1"/>
</dbReference>
<gene>
    <name evidence="13" type="ORF">HZH68_002643</name>
</gene>
<evidence type="ECO:0000313" key="14">
    <source>
        <dbReference type="Proteomes" id="UP000617340"/>
    </source>
</evidence>
<evidence type="ECO:0000256" key="10">
    <source>
        <dbReference type="RuleBase" id="RU363087"/>
    </source>
</evidence>
<dbReference type="PRINTS" id="PR00959">
    <property type="entry name" value="MEVGALKINASE"/>
</dbReference>
<keyword evidence="6 10" id="KW-0067">ATP-binding</keyword>
<proteinExistence type="inferred from homology"/>
<keyword evidence="5 10" id="KW-0418">Kinase</keyword>
<comment type="pathway">
    <text evidence="9 10">Isoprenoid biosynthesis; isopentenyl diphosphate biosynthesis via mevalonate pathway; isopentenyl diphosphate from (R)-mevalonate: step 1/3.</text>
</comment>
<evidence type="ECO:0000256" key="1">
    <source>
        <dbReference type="ARBA" id="ARBA00022490"/>
    </source>
</evidence>
<organism evidence="13 14">
    <name type="scientific">Vespula germanica</name>
    <name type="common">German yellow jacket</name>
    <name type="synonym">Paravespula germanica</name>
    <dbReference type="NCBI Taxonomy" id="30212"/>
    <lineage>
        <taxon>Eukaryota</taxon>
        <taxon>Metazoa</taxon>
        <taxon>Ecdysozoa</taxon>
        <taxon>Arthropoda</taxon>
        <taxon>Hexapoda</taxon>
        <taxon>Insecta</taxon>
        <taxon>Pterygota</taxon>
        <taxon>Neoptera</taxon>
        <taxon>Endopterygota</taxon>
        <taxon>Hymenoptera</taxon>
        <taxon>Apocrita</taxon>
        <taxon>Aculeata</taxon>
        <taxon>Vespoidea</taxon>
        <taxon>Vespidae</taxon>
        <taxon>Vespinae</taxon>
        <taxon>Vespula</taxon>
    </lineage>
</organism>
<keyword evidence="10" id="KW-1207">Sterol metabolism</keyword>
<dbReference type="Gene3D" id="3.30.70.890">
    <property type="entry name" value="GHMP kinase, C-terminal domain"/>
    <property type="match status" value="1"/>
</dbReference>
<dbReference type="PANTHER" id="PTHR43290:SF2">
    <property type="entry name" value="MEVALONATE KINASE"/>
    <property type="match status" value="1"/>
</dbReference>
<keyword evidence="10" id="KW-0753">Steroid metabolism</keyword>
<dbReference type="InterPro" id="IPR036554">
    <property type="entry name" value="GHMP_kinase_C_sf"/>
</dbReference>
<protein>
    <recommendedName>
        <fullName evidence="10">Mevalonate kinase</fullName>
        <shortName evidence="10">MK</shortName>
        <ecNumber evidence="10">2.7.1.36</ecNumber>
    </recommendedName>
</protein>
<evidence type="ECO:0000256" key="6">
    <source>
        <dbReference type="ARBA" id="ARBA00022840"/>
    </source>
</evidence>
<dbReference type="InterPro" id="IPR006205">
    <property type="entry name" value="Mev_gal_kin"/>
</dbReference>
<feature type="domain" description="GHMP kinase N-terminal" evidence="11">
    <location>
        <begin position="122"/>
        <end position="205"/>
    </location>
</feature>
<evidence type="ECO:0000259" key="11">
    <source>
        <dbReference type="Pfam" id="PF00288"/>
    </source>
</evidence>
<dbReference type="InterPro" id="IPR014721">
    <property type="entry name" value="Ribsml_uS5_D2-typ_fold_subgr"/>
</dbReference>
<evidence type="ECO:0000256" key="4">
    <source>
        <dbReference type="ARBA" id="ARBA00022741"/>
    </source>
</evidence>
<comment type="caution">
    <text evidence="13">The sequence shown here is derived from an EMBL/GenBank/DDBJ whole genome shotgun (WGS) entry which is preliminary data.</text>
</comment>
<dbReference type="InterPro" id="IPR006204">
    <property type="entry name" value="GHMP_kinase_N_dom"/>
</dbReference>
<dbReference type="Proteomes" id="UP000617340">
    <property type="component" value="Unassembled WGS sequence"/>
</dbReference>
<dbReference type="InterPro" id="IPR020568">
    <property type="entry name" value="Ribosomal_Su5_D2-typ_SF"/>
</dbReference>
<dbReference type="EC" id="2.7.1.36" evidence="10"/>
<dbReference type="Pfam" id="PF08544">
    <property type="entry name" value="GHMP_kinases_C"/>
    <property type="match status" value="1"/>
</dbReference>
<dbReference type="Pfam" id="PF00288">
    <property type="entry name" value="GHMP_kinases_N"/>
    <property type="match status" value="1"/>
</dbReference>
<dbReference type="SUPFAM" id="SSF55060">
    <property type="entry name" value="GHMP Kinase, C-terminal domain"/>
    <property type="match status" value="1"/>
</dbReference>
<dbReference type="GO" id="GO:0004496">
    <property type="term" value="F:mevalonate kinase activity"/>
    <property type="evidence" value="ECO:0007669"/>
    <property type="project" value="UniProtKB-EC"/>
</dbReference>
<keyword evidence="8 10" id="KW-0443">Lipid metabolism</keyword>
<keyword evidence="1 10" id="KW-0963">Cytoplasm</keyword>
<comment type="catalytic activity">
    <reaction evidence="10">
        <text>(R)-mevalonate + ATP = (R)-5-phosphomevalonate + ADP + H(+)</text>
        <dbReference type="Rhea" id="RHEA:17065"/>
        <dbReference type="ChEBI" id="CHEBI:15378"/>
        <dbReference type="ChEBI" id="CHEBI:30616"/>
        <dbReference type="ChEBI" id="CHEBI:36464"/>
        <dbReference type="ChEBI" id="CHEBI:58146"/>
        <dbReference type="ChEBI" id="CHEBI:456216"/>
        <dbReference type="EC" id="2.7.1.36"/>
    </reaction>
</comment>
<evidence type="ECO:0000313" key="13">
    <source>
        <dbReference type="EMBL" id="KAF7414154.1"/>
    </source>
</evidence>
<feature type="domain" description="GHMP kinase C-terminal" evidence="12">
    <location>
        <begin position="301"/>
        <end position="364"/>
    </location>
</feature>
<keyword evidence="7" id="KW-0460">Magnesium</keyword>
<dbReference type="InterPro" id="IPR013750">
    <property type="entry name" value="GHMP_kinase_C_dom"/>
</dbReference>
<name>A0A834NMP2_VESGE</name>
<dbReference type="GO" id="GO:0006695">
    <property type="term" value="P:cholesterol biosynthetic process"/>
    <property type="evidence" value="ECO:0007669"/>
    <property type="project" value="TreeGrafter"/>
</dbReference>
<keyword evidence="10" id="KW-0756">Sterol biosynthesis</keyword>